<dbReference type="SUPFAM" id="SSF57997">
    <property type="entry name" value="Tropomyosin"/>
    <property type="match status" value="1"/>
</dbReference>
<evidence type="ECO:0000313" key="2">
    <source>
        <dbReference type="Proteomes" id="UP000255355"/>
    </source>
</evidence>
<organism evidence="1 2">
    <name type="scientific">Nocardia mexicana</name>
    <dbReference type="NCBI Taxonomy" id="279262"/>
    <lineage>
        <taxon>Bacteria</taxon>
        <taxon>Bacillati</taxon>
        <taxon>Actinomycetota</taxon>
        <taxon>Actinomycetes</taxon>
        <taxon>Mycobacteriales</taxon>
        <taxon>Nocardiaceae</taxon>
        <taxon>Nocardia</taxon>
    </lineage>
</organism>
<dbReference type="Proteomes" id="UP000255355">
    <property type="component" value="Unassembled WGS sequence"/>
</dbReference>
<accession>A0A370H5E6</accession>
<dbReference type="RefSeq" id="WP_068014186.1">
    <property type="nucleotide sequence ID" value="NZ_QQAZ01000007.1"/>
</dbReference>
<dbReference type="EMBL" id="QQAZ01000007">
    <property type="protein sequence ID" value="RDI49286.1"/>
    <property type="molecule type" value="Genomic_DNA"/>
</dbReference>
<comment type="caution">
    <text evidence="1">The sequence shown here is derived from an EMBL/GenBank/DDBJ whole genome shotgun (WGS) entry which is preliminary data.</text>
</comment>
<proteinExistence type="predicted"/>
<protein>
    <submittedName>
        <fullName evidence="1">Uncharacterized protein</fullName>
    </submittedName>
</protein>
<dbReference type="OrthoDB" id="4559823at2"/>
<dbReference type="AlphaFoldDB" id="A0A370H5E6"/>
<reference evidence="1 2" key="1">
    <citation type="submission" date="2018-07" db="EMBL/GenBank/DDBJ databases">
        <title>Genomic Encyclopedia of Type Strains, Phase IV (KMG-IV): sequencing the most valuable type-strain genomes for metagenomic binning, comparative biology and taxonomic classification.</title>
        <authorList>
            <person name="Goeker M."/>
        </authorList>
    </citation>
    <scope>NUCLEOTIDE SEQUENCE [LARGE SCALE GENOMIC DNA]</scope>
    <source>
        <strain evidence="1 2">DSM 44952</strain>
    </source>
</reference>
<dbReference type="STRING" id="1210089.GCA_001613165_00907"/>
<keyword evidence="2" id="KW-1185">Reference proteome</keyword>
<sequence length="103" mass="11391">MTDSDEHEKISGISGQLESIQMSIGNLDERSIASRLISMGVDISSLTARQESVENRLTSVERRFTSVENRLRSVELDIDTIKTDIGTLKSDIAQILGLLQNRG</sequence>
<name>A0A370H5E6_9NOCA</name>
<evidence type="ECO:0000313" key="1">
    <source>
        <dbReference type="EMBL" id="RDI49286.1"/>
    </source>
</evidence>
<gene>
    <name evidence="1" type="ORF">DFR68_107414</name>
</gene>
<dbReference type="Gene3D" id="1.20.5.340">
    <property type="match status" value="1"/>
</dbReference>